<dbReference type="SUPFAM" id="SSF52172">
    <property type="entry name" value="CheY-like"/>
    <property type="match status" value="1"/>
</dbReference>
<evidence type="ECO:0000256" key="3">
    <source>
        <dbReference type="ARBA" id="ARBA00022801"/>
    </source>
</evidence>
<dbReference type="PIRSF" id="PIRSF000876">
    <property type="entry name" value="RR_chemtxs_CheB"/>
    <property type="match status" value="1"/>
</dbReference>
<evidence type="ECO:0000313" key="11">
    <source>
        <dbReference type="Proteomes" id="UP000240009"/>
    </source>
</evidence>
<keyword evidence="3 5" id="KW-0378">Hydrolase</keyword>
<dbReference type="CDD" id="cd17541">
    <property type="entry name" value="REC_CheB-like"/>
    <property type="match status" value="1"/>
</dbReference>
<protein>
    <recommendedName>
        <fullName evidence="5">Protein-glutamate methylesterase/protein-glutamine glutaminase</fullName>
        <ecNumber evidence="5">3.1.1.61</ecNumber>
        <ecNumber evidence="5">3.5.1.44</ecNumber>
    </recommendedName>
</protein>
<comment type="domain">
    <text evidence="5">Contains a C-terminal catalytic domain, and an N-terminal region which modulates catalytic activity.</text>
</comment>
<evidence type="ECO:0000256" key="5">
    <source>
        <dbReference type="HAMAP-Rule" id="MF_00099"/>
    </source>
</evidence>
<dbReference type="PANTHER" id="PTHR42872">
    <property type="entry name" value="PROTEIN-GLUTAMATE METHYLESTERASE/PROTEIN-GLUTAMINE GLUTAMINASE"/>
    <property type="match status" value="1"/>
</dbReference>
<feature type="domain" description="Response regulatory" evidence="8">
    <location>
        <begin position="2"/>
        <end position="120"/>
    </location>
</feature>
<dbReference type="RefSeq" id="WP_105352714.1">
    <property type="nucleotide sequence ID" value="NZ_PUIA01000035.1"/>
</dbReference>
<evidence type="ECO:0000256" key="7">
    <source>
        <dbReference type="PROSITE-ProRule" id="PRU00169"/>
    </source>
</evidence>
<comment type="similarity">
    <text evidence="5">Belongs to the CheB family.</text>
</comment>
<evidence type="ECO:0000313" key="10">
    <source>
        <dbReference type="EMBL" id="PQO33194.1"/>
    </source>
</evidence>
<evidence type="ECO:0000259" key="9">
    <source>
        <dbReference type="PROSITE" id="PS50122"/>
    </source>
</evidence>
<comment type="function">
    <text evidence="5">Involved in chemotaxis. Part of a chemotaxis signal transduction system that modulates chemotaxis in response to various stimuli. Catalyzes the demethylation of specific methylglutamate residues introduced into the chemoreceptors (methyl-accepting chemotaxis proteins or MCP) by CheR. Also mediates the irreversible deamidation of specific glutamine residues to glutamic acid.</text>
</comment>
<dbReference type="GO" id="GO:0000156">
    <property type="term" value="F:phosphorelay response regulator activity"/>
    <property type="evidence" value="ECO:0007669"/>
    <property type="project" value="InterPro"/>
</dbReference>
<dbReference type="InterPro" id="IPR001789">
    <property type="entry name" value="Sig_transdc_resp-reg_receiver"/>
</dbReference>
<dbReference type="GO" id="GO:0006935">
    <property type="term" value="P:chemotaxis"/>
    <property type="evidence" value="ECO:0007669"/>
    <property type="project" value="UniProtKB-UniRule"/>
</dbReference>
<keyword evidence="5 7" id="KW-0597">Phosphoprotein</keyword>
<organism evidence="10 11">
    <name type="scientific">Blastopirellula marina</name>
    <dbReference type="NCBI Taxonomy" id="124"/>
    <lineage>
        <taxon>Bacteria</taxon>
        <taxon>Pseudomonadati</taxon>
        <taxon>Planctomycetota</taxon>
        <taxon>Planctomycetia</taxon>
        <taxon>Pirellulales</taxon>
        <taxon>Pirellulaceae</taxon>
        <taxon>Blastopirellula</taxon>
    </lineage>
</organism>
<dbReference type="CDD" id="cd16432">
    <property type="entry name" value="CheB_Rec"/>
    <property type="match status" value="1"/>
</dbReference>
<keyword evidence="1 5" id="KW-0963">Cytoplasm</keyword>
<dbReference type="PROSITE" id="PS50122">
    <property type="entry name" value="CHEB"/>
    <property type="match status" value="1"/>
</dbReference>
<dbReference type="GO" id="GO:0005737">
    <property type="term" value="C:cytoplasm"/>
    <property type="evidence" value="ECO:0007669"/>
    <property type="project" value="UniProtKB-SubCell"/>
</dbReference>
<comment type="catalytic activity">
    <reaction evidence="4 5">
        <text>[protein]-L-glutamate 5-O-methyl ester + H2O = L-glutamyl-[protein] + methanol + H(+)</text>
        <dbReference type="Rhea" id="RHEA:23236"/>
        <dbReference type="Rhea" id="RHEA-COMP:10208"/>
        <dbReference type="Rhea" id="RHEA-COMP:10311"/>
        <dbReference type="ChEBI" id="CHEBI:15377"/>
        <dbReference type="ChEBI" id="CHEBI:15378"/>
        <dbReference type="ChEBI" id="CHEBI:17790"/>
        <dbReference type="ChEBI" id="CHEBI:29973"/>
        <dbReference type="ChEBI" id="CHEBI:82795"/>
        <dbReference type="EC" id="3.1.1.61"/>
    </reaction>
</comment>
<dbReference type="AlphaFoldDB" id="A0A2S8FMW7"/>
<dbReference type="Pfam" id="PF01339">
    <property type="entry name" value="CheB_methylest"/>
    <property type="match status" value="1"/>
</dbReference>
<dbReference type="OrthoDB" id="9793421at2"/>
<dbReference type="PROSITE" id="PS50110">
    <property type="entry name" value="RESPONSE_REGULATORY"/>
    <property type="match status" value="1"/>
</dbReference>
<name>A0A2S8FMW7_9BACT</name>
<dbReference type="InterPro" id="IPR000673">
    <property type="entry name" value="Sig_transdc_resp-reg_Me-estase"/>
</dbReference>
<dbReference type="Pfam" id="PF00072">
    <property type="entry name" value="Response_reg"/>
    <property type="match status" value="1"/>
</dbReference>
<dbReference type="EC" id="3.1.1.61" evidence="5"/>
<dbReference type="Proteomes" id="UP000240009">
    <property type="component" value="Unassembled WGS sequence"/>
</dbReference>
<comment type="PTM">
    <text evidence="5">Phosphorylated by CheA. Phosphorylation of the N-terminal regulatory domain activates the methylesterase activity.</text>
</comment>
<feature type="active site" evidence="5 6">
    <location>
        <position position="197"/>
    </location>
</feature>
<keyword evidence="2 5" id="KW-0145">Chemotaxis</keyword>
<reference evidence="10 11" key="1">
    <citation type="submission" date="2018-02" db="EMBL/GenBank/DDBJ databases">
        <title>Comparative genomes isolates from brazilian mangrove.</title>
        <authorList>
            <person name="Araujo J.E."/>
            <person name="Taketani R.G."/>
            <person name="Silva M.C.P."/>
            <person name="Loureco M.V."/>
            <person name="Andreote F.D."/>
        </authorList>
    </citation>
    <scope>NUCLEOTIDE SEQUENCE [LARGE SCALE GENOMIC DNA]</scope>
    <source>
        <strain evidence="10 11">HEX-2 MGV</strain>
    </source>
</reference>
<evidence type="ECO:0000256" key="1">
    <source>
        <dbReference type="ARBA" id="ARBA00022490"/>
    </source>
</evidence>
<dbReference type="InterPro" id="IPR035909">
    <property type="entry name" value="CheB_C"/>
</dbReference>
<accession>A0A2S8FMW7</accession>
<feature type="active site" evidence="5 6">
    <location>
        <position position="293"/>
    </location>
</feature>
<evidence type="ECO:0000256" key="2">
    <source>
        <dbReference type="ARBA" id="ARBA00022500"/>
    </source>
</evidence>
<dbReference type="GO" id="GO:0050568">
    <property type="term" value="F:protein-glutamine glutaminase activity"/>
    <property type="evidence" value="ECO:0007669"/>
    <property type="project" value="UniProtKB-UniRule"/>
</dbReference>
<dbReference type="EMBL" id="PUIA01000035">
    <property type="protein sequence ID" value="PQO33194.1"/>
    <property type="molecule type" value="Genomic_DNA"/>
</dbReference>
<evidence type="ECO:0000256" key="4">
    <source>
        <dbReference type="ARBA" id="ARBA00048267"/>
    </source>
</evidence>
<dbReference type="Gene3D" id="3.40.50.2300">
    <property type="match status" value="1"/>
</dbReference>
<gene>
    <name evidence="5" type="primary">cheB</name>
    <name evidence="10" type="ORF">C5Y96_10080</name>
</gene>
<comment type="caution">
    <text evidence="10">The sequence shown here is derived from an EMBL/GenBank/DDBJ whole genome shotgun (WGS) entry which is preliminary data.</text>
</comment>
<dbReference type="NCBIfam" id="NF001965">
    <property type="entry name" value="PRK00742.1"/>
    <property type="match status" value="1"/>
</dbReference>
<feature type="modified residue" description="4-aspartylphosphate" evidence="5 7">
    <location>
        <position position="53"/>
    </location>
</feature>
<dbReference type="SMART" id="SM00448">
    <property type="entry name" value="REC"/>
    <property type="match status" value="1"/>
</dbReference>
<dbReference type="InterPro" id="IPR008248">
    <property type="entry name" value="CheB-like"/>
</dbReference>
<dbReference type="InterPro" id="IPR011006">
    <property type="entry name" value="CheY-like_superfamily"/>
</dbReference>
<dbReference type="SUPFAM" id="SSF52738">
    <property type="entry name" value="Methylesterase CheB, C-terminal domain"/>
    <property type="match status" value="1"/>
</dbReference>
<comment type="subcellular location">
    <subcellularLocation>
        <location evidence="5">Cytoplasm</location>
    </subcellularLocation>
</comment>
<feature type="domain" description="CheB-type methylesterase" evidence="9">
    <location>
        <begin position="159"/>
        <end position="340"/>
    </location>
</feature>
<dbReference type="Gene3D" id="3.40.50.180">
    <property type="entry name" value="Methylesterase CheB, C-terminal domain"/>
    <property type="match status" value="1"/>
</dbReference>
<dbReference type="GO" id="GO:0008984">
    <property type="term" value="F:protein-glutamate methylesterase activity"/>
    <property type="evidence" value="ECO:0007669"/>
    <property type="project" value="UniProtKB-UniRule"/>
</dbReference>
<evidence type="ECO:0000256" key="6">
    <source>
        <dbReference type="PROSITE-ProRule" id="PRU00050"/>
    </source>
</evidence>
<comment type="catalytic activity">
    <reaction evidence="5">
        <text>L-glutaminyl-[protein] + H2O = L-glutamyl-[protein] + NH4(+)</text>
        <dbReference type="Rhea" id="RHEA:16441"/>
        <dbReference type="Rhea" id="RHEA-COMP:10207"/>
        <dbReference type="Rhea" id="RHEA-COMP:10208"/>
        <dbReference type="ChEBI" id="CHEBI:15377"/>
        <dbReference type="ChEBI" id="CHEBI:28938"/>
        <dbReference type="ChEBI" id="CHEBI:29973"/>
        <dbReference type="ChEBI" id="CHEBI:30011"/>
        <dbReference type="EC" id="3.5.1.44"/>
    </reaction>
</comment>
<dbReference type="HAMAP" id="MF_00099">
    <property type="entry name" value="CheB_chemtxs"/>
    <property type="match status" value="1"/>
</dbReference>
<dbReference type="EC" id="3.5.1.44" evidence="5"/>
<proteinExistence type="inferred from homology"/>
<sequence>MRVLIVDDSTLFRKVVRDTLSQCPGVEIVAVASDGKNALEKIRHYHPDLVTLDVEMPILNGIEVLRELQTMPLKPEVIMLSAMTDHGALATTQALRLGAFDFVLKPNQSKLEDSCAQLKTELLPKVKVLQERLRKQLGTVPIHEEEPIHHDVLSGSFDPGNAKVVGIGVSTGGPAALAHVLPKLPANLRVPLLIVQHMPPVFTRSLSADLDRSSKIKVQEAESGQVILPGNAYIAPGGKQMKVISQNGRKEILITDDPAERSCKPSVDYLFRSMAHEYGREAMAIVMTGMGDDGTMGCRLLKRHGCMVVAQEEKSCVVFGMPRQVIAAGLADKVTPLNQMHEIIESAEVQGGSKCR</sequence>
<evidence type="ECO:0000259" key="8">
    <source>
        <dbReference type="PROSITE" id="PS50110"/>
    </source>
</evidence>
<dbReference type="PANTHER" id="PTHR42872:SF6">
    <property type="entry name" value="PROTEIN-GLUTAMATE METHYLESTERASE_PROTEIN-GLUTAMINE GLUTAMINASE"/>
    <property type="match status" value="1"/>
</dbReference>
<feature type="active site" evidence="5 6">
    <location>
        <position position="170"/>
    </location>
</feature>